<comment type="caution">
    <text evidence="1">The sequence shown here is derived from an EMBL/GenBank/DDBJ whole genome shotgun (WGS) entry which is preliminary data.</text>
</comment>
<organism evidence="1 2">
    <name type="scientific">Pristionchus fissidentatus</name>
    <dbReference type="NCBI Taxonomy" id="1538716"/>
    <lineage>
        <taxon>Eukaryota</taxon>
        <taxon>Metazoa</taxon>
        <taxon>Ecdysozoa</taxon>
        <taxon>Nematoda</taxon>
        <taxon>Chromadorea</taxon>
        <taxon>Rhabditida</taxon>
        <taxon>Rhabditina</taxon>
        <taxon>Diplogasteromorpha</taxon>
        <taxon>Diplogasteroidea</taxon>
        <taxon>Neodiplogasteridae</taxon>
        <taxon>Pristionchus</taxon>
    </lineage>
</organism>
<gene>
    <name evidence="1" type="ORF">PFISCL1PPCAC_17936</name>
</gene>
<dbReference type="Proteomes" id="UP001432322">
    <property type="component" value="Unassembled WGS sequence"/>
</dbReference>
<protein>
    <submittedName>
        <fullName evidence="1">Uncharacterized protein</fullName>
    </submittedName>
</protein>
<dbReference type="EMBL" id="BTSY01000005">
    <property type="protein sequence ID" value="GMT26639.1"/>
    <property type="molecule type" value="Genomic_DNA"/>
</dbReference>
<dbReference type="AlphaFoldDB" id="A0AAV5W7F7"/>
<evidence type="ECO:0000313" key="2">
    <source>
        <dbReference type="Proteomes" id="UP001432322"/>
    </source>
</evidence>
<keyword evidence="2" id="KW-1185">Reference proteome</keyword>
<sequence length="127" mass="13533">MAYVGYDYSLGSGSGSGSANPNPFVYPSSGTGQGYGAYDAPFNPQLDHLGGETRLFRAQEWRVTTTSTTSLTAPWAVGSRTLPGMNWPSQTIGLSQSLNAVHHPSIMLPLPTNGGLLHHQPLQPHLQ</sequence>
<feature type="non-terminal residue" evidence="1">
    <location>
        <position position="127"/>
    </location>
</feature>
<reference evidence="1" key="1">
    <citation type="submission" date="2023-10" db="EMBL/GenBank/DDBJ databases">
        <title>Genome assembly of Pristionchus species.</title>
        <authorList>
            <person name="Yoshida K."/>
            <person name="Sommer R.J."/>
        </authorList>
    </citation>
    <scope>NUCLEOTIDE SEQUENCE</scope>
    <source>
        <strain evidence="1">RS5133</strain>
    </source>
</reference>
<accession>A0AAV5W7F7</accession>
<evidence type="ECO:0000313" key="1">
    <source>
        <dbReference type="EMBL" id="GMT26639.1"/>
    </source>
</evidence>
<name>A0AAV5W7F7_9BILA</name>
<proteinExistence type="predicted"/>